<dbReference type="EMBL" id="WIUZ02000006">
    <property type="protein sequence ID" value="KAF9785896.1"/>
    <property type="molecule type" value="Genomic_DNA"/>
</dbReference>
<dbReference type="AlphaFoldDB" id="A0A9P6HF19"/>
<proteinExistence type="predicted"/>
<sequence length="768" mass="83798">MAPRIITHGLSGLGPRNAQYLVNLALLLLSSRDRLANAKQSGVDFKLHFTVFEKQSQAGTGNAFQTNCDAAINTGITGLPAIRGLANIDPLFVNLANHAKNIATRLESATTEILSDLQKRNPAVAALLKKALRLDGTVDTSVACTTRGELGRLLFANTLSALDYVRKNMPELIIEIRYNHQVTGVDFTDPRKPRLLVSKEGEAPTSYEFDFVTLAHGTSLVSPVSIEVGAKAYSLTPNHDSLKEYLQSQGLLDVDGYILPGKSIALTGVSLGAYDYATLLLPFIRGFRLSDSSPGGFEFDPAIAGQYRGLLTLISRSLRGPSPPRLAPNQTWKGKVSLLSTEEMHALRLHRNSDWLSPSYELLRASVAASVGKLPNGVEIERTVSEHMQLYSAENDDFLVDGATISETALLRAGFVAFSTGSGLEADPALAEQSLVEKAPFTRAGRLGWPMFSSSGSEISLPTKMDTPDNAAFYKSWDQLHHFISASPVILQNAVASLFRHGVATHQSASFDQIGLALSSRKITLGGREFDALLAPKTISREADPVLASLEGKVKEIYEGVPEYGKGMYLQTIDGTPINVFEVGMGGWGRSIRNGDGRKHVVGEQWNDTNNYHAAGVFGTNHALLTLILSLATIITPNDSPLDIARAFYEATFPPLRDFRLEIRRFEGIWRNVQERLVFVKLCAELAAGDPVAFASSIEHASTADRRNTFMSGQELAFRIAYANEIEKVSDFDPPKFPPHFERRFTAYTTPQLEAILDGMFAVIEADN</sequence>
<comment type="caution">
    <text evidence="1">The sequence shown here is derived from an EMBL/GenBank/DDBJ whole genome shotgun (WGS) entry which is preliminary data.</text>
</comment>
<accession>A0A9P6HF19</accession>
<dbReference type="SUPFAM" id="SSF51905">
    <property type="entry name" value="FAD/NAD(P)-binding domain"/>
    <property type="match status" value="1"/>
</dbReference>
<reference evidence="1" key="2">
    <citation type="submission" date="2020-11" db="EMBL/GenBank/DDBJ databases">
        <authorList>
            <consortium name="DOE Joint Genome Institute"/>
            <person name="Kuo A."/>
            <person name="Miyauchi S."/>
            <person name="Kiss E."/>
            <person name="Drula E."/>
            <person name="Kohler A."/>
            <person name="Sanchez-Garcia M."/>
            <person name="Andreopoulos B."/>
            <person name="Barry K.W."/>
            <person name="Bonito G."/>
            <person name="Buee M."/>
            <person name="Carver A."/>
            <person name="Chen C."/>
            <person name="Cichocki N."/>
            <person name="Clum A."/>
            <person name="Culley D."/>
            <person name="Crous P.W."/>
            <person name="Fauchery L."/>
            <person name="Girlanda M."/>
            <person name="Hayes R."/>
            <person name="Keri Z."/>
            <person name="Labutti K."/>
            <person name="Lipzen A."/>
            <person name="Lombard V."/>
            <person name="Magnuson J."/>
            <person name="Maillard F."/>
            <person name="Morin E."/>
            <person name="Murat C."/>
            <person name="Nolan M."/>
            <person name="Ohm R."/>
            <person name="Pangilinan J."/>
            <person name="Pereira M."/>
            <person name="Perotto S."/>
            <person name="Peter M."/>
            <person name="Riley R."/>
            <person name="Sitrit Y."/>
            <person name="Stielow B."/>
            <person name="Szollosi G."/>
            <person name="Zifcakova L."/>
            <person name="Stursova M."/>
            <person name="Spatafora J.W."/>
            <person name="Tedersoo L."/>
            <person name="Vaario L.-M."/>
            <person name="Yamada A."/>
            <person name="Yan M."/>
            <person name="Wang P."/>
            <person name="Xu J."/>
            <person name="Bruns T."/>
            <person name="Baldrian P."/>
            <person name="Vilgalys R."/>
            <person name="Henrissat B."/>
            <person name="Grigoriev I.V."/>
            <person name="Hibbett D."/>
            <person name="Nagy L.G."/>
            <person name="Martin F.M."/>
        </authorList>
    </citation>
    <scope>NUCLEOTIDE SEQUENCE</scope>
    <source>
        <strain evidence="1">UH-Tt-Lm1</strain>
    </source>
</reference>
<dbReference type="Proteomes" id="UP000736335">
    <property type="component" value="Unassembled WGS sequence"/>
</dbReference>
<gene>
    <name evidence="1" type="ORF">BJ322DRAFT_752103</name>
</gene>
<dbReference type="InterPro" id="IPR036188">
    <property type="entry name" value="FAD/NAD-bd_sf"/>
</dbReference>
<evidence type="ECO:0000313" key="2">
    <source>
        <dbReference type="Proteomes" id="UP000736335"/>
    </source>
</evidence>
<reference evidence="1" key="1">
    <citation type="journal article" date="2020" name="Nat. Commun.">
        <title>Large-scale genome sequencing of mycorrhizal fungi provides insights into the early evolution of symbiotic traits.</title>
        <authorList>
            <person name="Miyauchi S."/>
            <person name="Kiss E."/>
            <person name="Kuo A."/>
            <person name="Drula E."/>
            <person name="Kohler A."/>
            <person name="Sanchez-Garcia M."/>
            <person name="Morin E."/>
            <person name="Andreopoulos B."/>
            <person name="Barry K.W."/>
            <person name="Bonito G."/>
            <person name="Buee M."/>
            <person name="Carver A."/>
            <person name="Chen C."/>
            <person name="Cichocki N."/>
            <person name="Clum A."/>
            <person name="Culley D."/>
            <person name="Crous P.W."/>
            <person name="Fauchery L."/>
            <person name="Girlanda M."/>
            <person name="Hayes R.D."/>
            <person name="Keri Z."/>
            <person name="LaButti K."/>
            <person name="Lipzen A."/>
            <person name="Lombard V."/>
            <person name="Magnuson J."/>
            <person name="Maillard F."/>
            <person name="Murat C."/>
            <person name="Nolan M."/>
            <person name="Ohm R.A."/>
            <person name="Pangilinan J."/>
            <person name="Pereira M.F."/>
            <person name="Perotto S."/>
            <person name="Peter M."/>
            <person name="Pfister S."/>
            <person name="Riley R."/>
            <person name="Sitrit Y."/>
            <person name="Stielow J.B."/>
            <person name="Szollosi G."/>
            <person name="Zifcakova L."/>
            <person name="Stursova M."/>
            <person name="Spatafora J.W."/>
            <person name="Tedersoo L."/>
            <person name="Vaario L.M."/>
            <person name="Yamada A."/>
            <person name="Yan M."/>
            <person name="Wang P."/>
            <person name="Xu J."/>
            <person name="Bruns T."/>
            <person name="Baldrian P."/>
            <person name="Vilgalys R."/>
            <person name="Dunand C."/>
            <person name="Henrissat B."/>
            <person name="Grigoriev I.V."/>
            <person name="Hibbett D."/>
            <person name="Nagy L.G."/>
            <person name="Martin F.M."/>
        </authorList>
    </citation>
    <scope>NUCLEOTIDE SEQUENCE</scope>
    <source>
        <strain evidence="1">UH-Tt-Lm1</strain>
    </source>
</reference>
<keyword evidence="2" id="KW-1185">Reference proteome</keyword>
<dbReference type="OrthoDB" id="3029887at2759"/>
<name>A0A9P6HF19_9AGAM</name>
<evidence type="ECO:0000313" key="1">
    <source>
        <dbReference type="EMBL" id="KAF9785896.1"/>
    </source>
</evidence>
<organism evidence="1 2">
    <name type="scientific">Thelephora terrestris</name>
    <dbReference type="NCBI Taxonomy" id="56493"/>
    <lineage>
        <taxon>Eukaryota</taxon>
        <taxon>Fungi</taxon>
        <taxon>Dikarya</taxon>
        <taxon>Basidiomycota</taxon>
        <taxon>Agaricomycotina</taxon>
        <taxon>Agaricomycetes</taxon>
        <taxon>Thelephorales</taxon>
        <taxon>Thelephoraceae</taxon>
        <taxon>Thelephora</taxon>
    </lineage>
</organism>
<protein>
    <submittedName>
        <fullName evidence="1">Uncharacterized protein</fullName>
    </submittedName>
</protein>